<evidence type="ECO:0000256" key="6">
    <source>
        <dbReference type="ARBA" id="ARBA00023157"/>
    </source>
</evidence>
<dbReference type="AlphaFoldDB" id="A0AAV8YGY9"/>
<evidence type="ECO:0000313" key="10">
    <source>
        <dbReference type="Proteomes" id="UP001162162"/>
    </source>
</evidence>
<protein>
    <recommendedName>
        <fullName evidence="3">acid phosphatase</fullName>
        <ecNumber evidence="3">3.1.3.2</ecNumber>
    </recommendedName>
</protein>
<evidence type="ECO:0000256" key="5">
    <source>
        <dbReference type="ARBA" id="ARBA00022801"/>
    </source>
</evidence>
<keyword evidence="7" id="KW-0325">Glycoprotein</keyword>
<keyword evidence="5" id="KW-0378">Hydrolase</keyword>
<evidence type="ECO:0000256" key="4">
    <source>
        <dbReference type="ARBA" id="ARBA00022729"/>
    </source>
</evidence>
<dbReference type="InterPro" id="IPR000560">
    <property type="entry name" value="His_Pase_clade-2"/>
</dbReference>
<accession>A0AAV8YGY9</accession>
<feature type="chain" id="PRO_5043922570" description="acid phosphatase" evidence="8">
    <location>
        <begin position="20"/>
        <end position="343"/>
    </location>
</feature>
<evidence type="ECO:0000256" key="1">
    <source>
        <dbReference type="ARBA" id="ARBA00000032"/>
    </source>
</evidence>
<dbReference type="GO" id="GO:0003993">
    <property type="term" value="F:acid phosphatase activity"/>
    <property type="evidence" value="ECO:0007669"/>
    <property type="project" value="UniProtKB-EC"/>
</dbReference>
<organism evidence="9 10">
    <name type="scientific">Aromia moschata</name>
    <dbReference type="NCBI Taxonomy" id="1265417"/>
    <lineage>
        <taxon>Eukaryota</taxon>
        <taxon>Metazoa</taxon>
        <taxon>Ecdysozoa</taxon>
        <taxon>Arthropoda</taxon>
        <taxon>Hexapoda</taxon>
        <taxon>Insecta</taxon>
        <taxon>Pterygota</taxon>
        <taxon>Neoptera</taxon>
        <taxon>Endopterygota</taxon>
        <taxon>Coleoptera</taxon>
        <taxon>Polyphaga</taxon>
        <taxon>Cucujiformia</taxon>
        <taxon>Chrysomeloidea</taxon>
        <taxon>Cerambycidae</taxon>
        <taxon>Cerambycinae</taxon>
        <taxon>Callichromatini</taxon>
        <taxon>Aromia</taxon>
    </lineage>
</organism>
<feature type="signal peptide" evidence="8">
    <location>
        <begin position="1"/>
        <end position="19"/>
    </location>
</feature>
<comment type="similarity">
    <text evidence="2">Belongs to the histidine acid phosphatase family.</text>
</comment>
<dbReference type="SUPFAM" id="SSF53254">
    <property type="entry name" value="Phosphoglycerate mutase-like"/>
    <property type="match status" value="1"/>
</dbReference>
<dbReference type="EC" id="3.1.3.2" evidence="3"/>
<dbReference type="Gene3D" id="3.40.50.1240">
    <property type="entry name" value="Phosphoglycerate mutase-like"/>
    <property type="match status" value="1"/>
</dbReference>
<evidence type="ECO:0000256" key="3">
    <source>
        <dbReference type="ARBA" id="ARBA00012646"/>
    </source>
</evidence>
<evidence type="ECO:0000256" key="2">
    <source>
        <dbReference type="ARBA" id="ARBA00005375"/>
    </source>
</evidence>
<dbReference type="PANTHER" id="PTHR11567">
    <property type="entry name" value="ACID PHOSPHATASE-RELATED"/>
    <property type="match status" value="1"/>
</dbReference>
<keyword evidence="6" id="KW-1015">Disulfide bond</keyword>
<comment type="catalytic activity">
    <reaction evidence="1">
        <text>a phosphate monoester + H2O = an alcohol + phosphate</text>
        <dbReference type="Rhea" id="RHEA:15017"/>
        <dbReference type="ChEBI" id="CHEBI:15377"/>
        <dbReference type="ChEBI" id="CHEBI:30879"/>
        <dbReference type="ChEBI" id="CHEBI:43474"/>
        <dbReference type="ChEBI" id="CHEBI:67140"/>
        <dbReference type="EC" id="3.1.3.2"/>
    </reaction>
</comment>
<reference evidence="9" key="1">
    <citation type="journal article" date="2023" name="Insect Mol. Biol.">
        <title>Genome sequencing provides insights into the evolution of gene families encoding plant cell wall-degrading enzymes in longhorned beetles.</title>
        <authorList>
            <person name="Shin N.R."/>
            <person name="Okamura Y."/>
            <person name="Kirsch R."/>
            <person name="Pauchet Y."/>
        </authorList>
    </citation>
    <scope>NUCLEOTIDE SEQUENCE</scope>
    <source>
        <strain evidence="9">AMC_N1</strain>
    </source>
</reference>
<dbReference type="InterPro" id="IPR050645">
    <property type="entry name" value="Histidine_acid_phosphatase"/>
</dbReference>
<dbReference type="EMBL" id="JAPWTK010000091">
    <property type="protein sequence ID" value="KAJ8951017.1"/>
    <property type="molecule type" value="Genomic_DNA"/>
</dbReference>
<comment type="caution">
    <text evidence="9">The sequence shown here is derived from an EMBL/GenBank/DDBJ whole genome shotgun (WGS) entry which is preliminary data.</text>
</comment>
<keyword evidence="4 8" id="KW-0732">Signal</keyword>
<gene>
    <name evidence="9" type="ORF">NQ318_006402</name>
</gene>
<dbReference type="InterPro" id="IPR029033">
    <property type="entry name" value="His_PPase_superfam"/>
</dbReference>
<evidence type="ECO:0000256" key="8">
    <source>
        <dbReference type="SAM" id="SignalP"/>
    </source>
</evidence>
<proteinExistence type="inferred from homology"/>
<dbReference type="PANTHER" id="PTHR11567:SF211">
    <property type="entry name" value="PROSTATIC ACID PHOSPHATASE"/>
    <property type="match status" value="1"/>
</dbReference>
<name>A0AAV8YGY9_9CUCU</name>
<dbReference type="Pfam" id="PF00328">
    <property type="entry name" value="His_Phos_2"/>
    <property type="match status" value="1"/>
</dbReference>
<evidence type="ECO:0000256" key="7">
    <source>
        <dbReference type="ARBA" id="ARBA00023180"/>
    </source>
</evidence>
<dbReference type="Proteomes" id="UP001162162">
    <property type="component" value="Unassembled WGS sequence"/>
</dbReference>
<evidence type="ECO:0000313" key="9">
    <source>
        <dbReference type="EMBL" id="KAJ8951017.1"/>
    </source>
</evidence>
<keyword evidence="10" id="KW-1185">Reference proteome</keyword>
<dbReference type="CDD" id="cd07061">
    <property type="entry name" value="HP_HAP_like"/>
    <property type="match status" value="1"/>
</dbReference>
<sequence>MIYLNILLIFQLFRHGNRTADSEAELYPNDPYLKETYFPYGLGQLTNAGKKREYSIGTALRSRYDDFLGEFYYPEIVEAISTDYNRTKMSLQLVLAGLFPPRWEDMLQENIYWQPVPYNYVSRSEDKLLLGITCPRYLQIYDQYIASAKMQSEFGKHTVMFDYISRSSGLNVTRFLDVYQLYFGLSTESEYGFQLPLWTDTVWPDAIVDLAIREYYVSMGTTEMRRMAVGYLLEKLVDDARSKILGKENAGRKMYLYSAHENNIAELLISLGVFEPHIPTYGAYVIVEVHRINDVYGVKILYENYDSYEPQVLKMPGCGTFCPIDKFVSLIEEYFPSNDLCGF</sequence>